<evidence type="ECO:0000313" key="5">
    <source>
        <dbReference type="Proteomes" id="UP001626550"/>
    </source>
</evidence>
<proteinExistence type="inferred from homology"/>
<reference evidence="4 5" key="1">
    <citation type="submission" date="2024-11" db="EMBL/GenBank/DDBJ databases">
        <title>Adaptive evolution of stress response genes in parasites aligns with host niche diversity.</title>
        <authorList>
            <person name="Hahn C."/>
            <person name="Resl P."/>
        </authorList>
    </citation>
    <scope>NUCLEOTIDE SEQUENCE [LARGE SCALE GENOMIC DNA]</scope>
    <source>
        <strain evidence="4">EGGRZ-B1_66</strain>
        <tissue evidence="4">Body</tissue>
    </source>
</reference>
<comment type="caution">
    <text evidence="4">The sequence shown here is derived from an EMBL/GenBank/DDBJ whole genome shotgun (WGS) entry which is preliminary data.</text>
</comment>
<dbReference type="EMBL" id="JBJKFK010000024">
    <property type="protein sequence ID" value="KAL3320857.1"/>
    <property type="molecule type" value="Genomic_DNA"/>
</dbReference>
<dbReference type="InterPro" id="IPR002164">
    <property type="entry name" value="NAP_family"/>
</dbReference>
<name>A0ABD2QNY6_9PLAT</name>
<sequence length="249" mass="28988">MATQPKQARLDEDVAEDPHTKKIGEIQNDIDRLNEKASSEILEVEQRYNKLRKPLFDQRSKLIAAIPNFWPTVFRNHPSLNGFVTPEDFEAIQYLRNIEVQEFEDIKSGYRITFTFDPNPFFSNHTLEKEFHVNENGQPSIKCSEIHWYPDKDFTSSCNAEAGMKREPPECFFLWLTDDSEFGGDEIGDIIKDDLWVSPMAYYLQDYEDDDEEDDALDNEDDDDFENDDGEDEEDDDGEQGEDAESENQ</sequence>
<organism evidence="4 5">
    <name type="scientific">Cichlidogyrus casuarinus</name>
    <dbReference type="NCBI Taxonomy" id="1844966"/>
    <lineage>
        <taxon>Eukaryota</taxon>
        <taxon>Metazoa</taxon>
        <taxon>Spiralia</taxon>
        <taxon>Lophotrochozoa</taxon>
        <taxon>Platyhelminthes</taxon>
        <taxon>Monogenea</taxon>
        <taxon>Monopisthocotylea</taxon>
        <taxon>Dactylogyridea</taxon>
        <taxon>Ancyrocephalidae</taxon>
        <taxon>Cichlidogyrus</taxon>
    </lineage>
</organism>
<dbReference type="SUPFAM" id="SSF143113">
    <property type="entry name" value="NAP-like"/>
    <property type="match status" value="1"/>
</dbReference>
<dbReference type="InterPro" id="IPR037231">
    <property type="entry name" value="NAP-like_sf"/>
</dbReference>
<accession>A0ABD2QNY6</accession>
<dbReference type="Proteomes" id="UP001626550">
    <property type="component" value="Unassembled WGS sequence"/>
</dbReference>
<dbReference type="Gene3D" id="1.20.5.1500">
    <property type="match status" value="1"/>
</dbReference>
<feature type="compositionally biased region" description="Acidic residues" evidence="3">
    <location>
        <begin position="206"/>
        <end position="249"/>
    </location>
</feature>
<feature type="region of interest" description="Disordered" evidence="3">
    <location>
        <begin position="205"/>
        <end position="249"/>
    </location>
</feature>
<dbReference type="Gene3D" id="3.30.1120.90">
    <property type="entry name" value="Nucleosome assembly protein"/>
    <property type="match status" value="1"/>
</dbReference>
<protein>
    <submittedName>
        <fullName evidence="4">Uncharacterized protein</fullName>
    </submittedName>
</protein>
<keyword evidence="5" id="KW-1185">Reference proteome</keyword>
<evidence type="ECO:0000256" key="1">
    <source>
        <dbReference type="ARBA" id="ARBA00009947"/>
    </source>
</evidence>
<evidence type="ECO:0000313" key="4">
    <source>
        <dbReference type="EMBL" id="KAL3320857.1"/>
    </source>
</evidence>
<comment type="similarity">
    <text evidence="1 2">Belongs to the nucleosome assembly protein (NAP) family.</text>
</comment>
<dbReference type="AlphaFoldDB" id="A0ABD2QNY6"/>
<evidence type="ECO:0000256" key="3">
    <source>
        <dbReference type="SAM" id="MobiDB-lite"/>
    </source>
</evidence>
<dbReference type="PANTHER" id="PTHR11875">
    <property type="entry name" value="TESTIS-SPECIFIC Y-ENCODED PROTEIN"/>
    <property type="match status" value="1"/>
</dbReference>
<dbReference type="Pfam" id="PF00956">
    <property type="entry name" value="NAP"/>
    <property type="match status" value="1"/>
</dbReference>
<evidence type="ECO:0000256" key="2">
    <source>
        <dbReference type="RuleBase" id="RU003876"/>
    </source>
</evidence>
<gene>
    <name evidence="4" type="ORF">Ciccas_000454</name>
</gene>